<accession>A0AAI9ZP80</accession>
<gene>
    <name evidence="1" type="ORF">BDP81DRAFT_48427</name>
</gene>
<evidence type="ECO:0000313" key="1">
    <source>
        <dbReference type="EMBL" id="KAK1635310.1"/>
    </source>
</evidence>
<sequence length="536" mass="60435">MAHHQVPSCHLARPRAVEPPTKSVHVYQWQRRLVITLRITVTDEEVPKCMVHDDPHHNHTASARSVANSIIQEHQARTADAFSSPISEVWLFLPRDGGRYTNSDLVEELKNMDASVAVEPEVPTGIHVRFATLGSRIKPSDTVRHIVLDKSRFRLVWDPTMAFLVYDSVPALRGLLLDQAASLAPGEGRSLVTIHAHQPFKELQQWPHGLEFEDVHLETFLLRTKAAMPSLTPTQMFDAFVTDLSRWDVAIERMDLMGCPLGKTLDERAIRTSQLADIVGYDFSLAYFLSHITNQTSPAVRQAMIDIAAILAVGSDKHRSDFVTYRVEWATELLREGEVPQDHFINLDVNCAGIPDGITSQGAIWLALGIYRKLNGRTETDGPLVSEDGMFDIDTRTGMLIHLYAVEFDSQVTASQGVGSAQLSFEDVETVQREIWRCWFQYGMFRSGSQDEPTCYSVWPGQKTNTSTGVSEASVFDCFYNHDGQDGYWAISFGFLSMDNLKPQYLSSIPDFVVEEWLDERDVIVEELAVDHPFRR</sequence>
<dbReference type="AlphaFoldDB" id="A0AAI9ZP80"/>
<name>A0AAI9ZP80_9PEZI</name>
<comment type="caution">
    <text evidence="1">The sequence shown here is derived from an EMBL/GenBank/DDBJ whole genome shotgun (WGS) entry which is preliminary data.</text>
</comment>
<evidence type="ECO:0000313" key="2">
    <source>
        <dbReference type="Proteomes" id="UP001243989"/>
    </source>
</evidence>
<protein>
    <submittedName>
        <fullName evidence="1">Uncharacterized protein</fullName>
    </submittedName>
</protein>
<dbReference type="EMBL" id="JAHMHQ010000013">
    <property type="protein sequence ID" value="KAK1635310.1"/>
    <property type="molecule type" value="Genomic_DNA"/>
</dbReference>
<keyword evidence="2" id="KW-1185">Reference proteome</keyword>
<dbReference type="RefSeq" id="XP_060443917.1">
    <property type="nucleotide sequence ID" value="XM_060595099.1"/>
</dbReference>
<reference evidence="1" key="1">
    <citation type="submission" date="2021-06" db="EMBL/GenBank/DDBJ databases">
        <title>Comparative genomics, transcriptomics and evolutionary studies reveal genomic signatures of adaptation to plant cell wall in hemibiotrophic fungi.</title>
        <authorList>
            <consortium name="DOE Joint Genome Institute"/>
            <person name="Baroncelli R."/>
            <person name="Diaz J.F."/>
            <person name="Benocci T."/>
            <person name="Peng M."/>
            <person name="Battaglia E."/>
            <person name="Haridas S."/>
            <person name="Andreopoulos W."/>
            <person name="Labutti K."/>
            <person name="Pangilinan J."/>
            <person name="Floch G.L."/>
            <person name="Makela M.R."/>
            <person name="Henrissat B."/>
            <person name="Grigoriev I.V."/>
            <person name="Crouch J.A."/>
            <person name="De Vries R.P."/>
            <person name="Sukno S.A."/>
            <person name="Thon M.R."/>
        </authorList>
    </citation>
    <scope>NUCLEOTIDE SEQUENCE</scope>
    <source>
        <strain evidence="1">CBS 102054</strain>
    </source>
</reference>
<dbReference type="GeneID" id="85479961"/>
<proteinExistence type="predicted"/>
<dbReference type="Proteomes" id="UP001243989">
    <property type="component" value="Unassembled WGS sequence"/>
</dbReference>
<organism evidence="1 2">
    <name type="scientific">Colletotrichum phormii</name>
    <dbReference type="NCBI Taxonomy" id="359342"/>
    <lineage>
        <taxon>Eukaryota</taxon>
        <taxon>Fungi</taxon>
        <taxon>Dikarya</taxon>
        <taxon>Ascomycota</taxon>
        <taxon>Pezizomycotina</taxon>
        <taxon>Sordariomycetes</taxon>
        <taxon>Hypocreomycetidae</taxon>
        <taxon>Glomerellales</taxon>
        <taxon>Glomerellaceae</taxon>
        <taxon>Colletotrichum</taxon>
        <taxon>Colletotrichum acutatum species complex</taxon>
    </lineage>
</organism>